<name>A0ABQ1WVC2_9FLAO</name>
<comment type="caution">
    <text evidence="2">The sequence shown here is derived from an EMBL/GenBank/DDBJ whole genome shotgun (WGS) entry which is preliminary data.</text>
</comment>
<keyword evidence="3" id="KW-1185">Reference proteome</keyword>
<proteinExistence type="predicted"/>
<sequence>MIVNSKNEGWEIFSHSSHGLLAGKIAHELTDTYKNENWVATLAAIIEHDDRQLDFEEKNYLTEMGTPRDFLLEKRNTHEIIKRSKRLLSQANEKSCWIAMLIAHHLQFIYKEMRGENKTVSKFLKELEQTEKNYLQDLQITQQEVETIYQVMVFADRCSLILCQDEVPEKNREIEINTSIAGKTYWLSRKKSGNIQVRPWVFAKRKFHVTAEYKLLTQSSFSSNNEFQDKFENSPVKIKTWQFYE</sequence>
<dbReference type="EMBL" id="BMIX01000009">
    <property type="protein sequence ID" value="GGG44224.1"/>
    <property type="molecule type" value="Genomic_DNA"/>
</dbReference>
<evidence type="ECO:0008006" key="4">
    <source>
        <dbReference type="Google" id="ProtNLM"/>
    </source>
</evidence>
<feature type="coiled-coil region" evidence="1">
    <location>
        <begin position="113"/>
        <end position="144"/>
    </location>
</feature>
<dbReference type="RefSeq" id="WP_011709798.1">
    <property type="nucleotide sequence ID" value="NZ_BMIX01000009.1"/>
</dbReference>
<dbReference type="Proteomes" id="UP000605733">
    <property type="component" value="Unassembled WGS sequence"/>
</dbReference>
<evidence type="ECO:0000313" key="3">
    <source>
        <dbReference type="Proteomes" id="UP000605733"/>
    </source>
</evidence>
<reference evidence="3" key="1">
    <citation type="journal article" date="2019" name="Int. J. Syst. Evol. Microbiol.">
        <title>The Global Catalogue of Microorganisms (GCM) 10K type strain sequencing project: providing services to taxonomists for standard genome sequencing and annotation.</title>
        <authorList>
            <consortium name="The Broad Institute Genomics Platform"/>
            <consortium name="The Broad Institute Genome Sequencing Center for Infectious Disease"/>
            <person name="Wu L."/>
            <person name="Ma J."/>
        </authorList>
    </citation>
    <scope>NUCLEOTIDE SEQUENCE [LARGE SCALE GENOMIC DNA]</scope>
    <source>
        <strain evidence="3">CGMCC 1.15422</strain>
    </source>
</reference>
<gene>
    <name evidence="2" type="ORF">GCM10011532_30320</name>
</gene>
<protein>
    <recommendedName>
        <fullName evidence="4">DUF3891 family protein</fullName>
    </recommendedName>
</protein>
<dbReference type="Pfam" id="PF13030">
    <property type="entry name" value="DUF3891"/>
    <property type="match status" value="1"/>
</dbReference>
<keyword evidence="1" id="KW-0175">Coiled coil</keyword>
<organism evidence="2 3">
    <name type="scientific">Christiangramia forsetii</name>
    <dbReference type="NCBI Taxonomy" id="411153"/>
    <lineage>
        <taxon>Bacteria</taxon>
        <taxon>Pseudomonadati</taxon>
        <taxon>Bacteroidota</taxon>
        <taxon>Flavobacteriia</taxon>
        <taxon>Flavobacteriales</taxon>
        <taxon>Flavobacteriaceae</taxon>
        <taxon>Christiangramia</taxon>
    </lineage>
</organism>
<accession>A0ABQ1WVC2</accession>
<evidence type="ECO:0000313" key="2">
    <source>
        <dbReference type="EMBL" id="GGG44224.1"/>
    </source>
</evidence>
<dbReference type="InterPro" id="IPR024992">
    <property type="entry name" value="DUF3891"/>
</dbReference>
<evidence type="ECO:0000256" key="1">
    <source>
        <dbReference type="SAM" id="Coils"/>
    </source>
</evidence>